<dbReference type="PANTHER" id="PTHR31286:SF55">
    <property type="entry name" value="DUF4283 DOMAIN-CONTAINING PROTEIN"/>
    <property type="match status" value="1"/>
</dbReference>
<dbReference type="GO" id="GO:0003676">
    <property type="term" value="F:nucleic acid binding"/>
    <property type="evidence" value="ECO:0007669"/>
    <property type="project" value="InterPro"/>
</dbReference>
<name>A0A8X7Q7R1_BRACI</name>
<dbReference type="Proteomes" id="UP000886595">
    <property type="component" value="Unassembled WGS sequence"/>
</dbReference>
<evidence type="ECO:0000256" key="1">
    <source>
        <dbReference type="SAM" id="MobiDB-lite"/>
    </source>
</evidence>
<reference evidence="2 3" key="1">
    <citation type="submission" date="2020-02" db="EMBL/GenBank/DDBJ databases">
        <authorList>
            <person name="Ma Q."/>
            <person name="Huang Y."/>
            <person name="Song X."/>
            <person name="Pei D."/>
        </authorList>
    </citation>
    <scope>NUCLEOTIDE SEQUENCE [LARGE SCALE GENOMIC DNA]</scope>
    <source>
        <strain evidence="2">Sxm20200214</strain>
        <tissue evidence="2">Leaf</tissue>
    </source>
</reference>
<dbReference type="InterPro" id="IPR036875">
    <property type="entry name" value="Znf_CCHC_sf"/>
</dbReference>
<evidence type="ECO:0008006" key="4">
    <source>
        <dbReference type="Google" id="ProtNLM"/>
    </source>
</evidence>
<dbReference type="PANTHER" id="PTHR31286">
    <property type="entry name" value="GLYCINE-RICH CELL WALL STRUCTURAL PROTEIN 1.8-LIKE"/>
    <property type="match status" value="1"/>
</dbReference>
<accession>A0A8X7Q7R1</accession>
<dbReference type="OrthoDB" id="1939300at2759"/>
<feature type="compositionally biased region" description="Basic and acidic residues" evidence="1">
    <location>
        <begin position="149"/>
        <end position="161"/>
    </location>
</feature>
<gene>
    <name evidence="2" type="ORF">Bca52824_071617</name>
</gene>
<protein>
    <recommendedName>
        <fullName evidence="4">DUF4283 domain-containing protein</fullName>
    </recommendedName>
</protein>
<keyword evidence="3" id="KW-1185">Reference proteome</keyword>
<feature type="region of interest" description="Disordered" evidence="1">
    <location>
        <begin position="135"/>
        <end position="172"/>
    </location>
</feature>
<sequence>MFVADSEPGTTPAKPELSSPPIWLELRDVPLQFFNDDCLERIASLVGHPKCLHPSTTNKSNLEVAKVLTIIDPRKPLPEVVNAQFKSGEVSRIKVSSPWMPPVCQHCNEVGHSLKHCRAAPILCKLCNSRSHSEEKCPMAISKKNPSTSRRERERSREWQEKSNPCTGGSTKSLVINFAESSLGKSAGLDQGEGSSLAGSGKAQSRNHIPSNVLEKTTVSQSSPKVESDSSDVQSPRSPEAKSPLSSDNSMGFTEVSTRKKKKKNKRGKGPKSQ</sequence>
<dbReference type="SUPFAM" id="SSF57756">
    <property type="entry name" value="Retrovirus zinc finger-like domains"/>
    <property type="match status" value="1"/>
</dbReference>
<feature type="compositionally biased region" description="Basic residues" evidence="1">
    <location>
        <begin position="259"/>
        <end position="274"/>
    </location>
</feature>
<dbReference type="GO" id="GO:0008270">
    <property type="term" value="F:zinc ion binding"/>
    <property type="evidence" value="ECO:0007669"/>
    <property type="project" value="InterPro"/>
</dbReference>
<feature type="compositionally biased region" description="Polar residues" evidence="1">
    <location>
        <begin position="162"/>
        <end position="172"/>
    </location>
</feature>
<proteinExistence type="predicted"/>
<organism evidence="2 3">
    <name type="scientific">Brassica carinata</name>
    <name type="common">Ethiopian mustard</name>
    <name type="synonym">Abyssinian cabbage</name>
    <dbReference type="NCBI Taxonomy" id="52824"/>
    <lineage>
        <taxon>Eukaryota</taxon>
        <taxon>Viridiplantae</taxon>
        <taxon>Streptophyta</taxon>
        <taxon>Embryophyta</taxon>
        <taxon>Tracheophyta</taxon>
        <taxon>Spermatophyta</taxon>
        <taxon>Magnoliopsida</taxon>
        <taxon>eudicotyledons</taxon>
        <taxon>Gunneridae</taxon>
        <taxon>Pentapetalae</taxon>
        <taxon>rosids</taxon>
        <taxon>malvids</taxon>
        <taxon>Brassicales</taxon>
        <taxon>Brassicaceae</taxon>
        <taxon>Brassiceae</taxon>
        <taxon>Brassica</taxon>
    </lineage>
</organism>
<evidence type="ECO:0000313" key="3">
    <source>
        <dbReference type="Proteomes" id="UP000886595"/>
    </source>
</evidence>
<evidence type="ECO:0000313" key="2">
    <source>
        <dbReference type="EMBL" id="KAG2264538.1"/>
    </source>
</evidence>
<dbReference type="AlphaFoldDB" id="A0A8X7Q7R1"/>
<feature type="compositionally biased region" description="Polar residues" evidence="1">
    <location>
        <begin position="244"/>
        <end position="256"/>
    </location>
</feature>
<dbReference type="InterPro" id="IPR040256">
    <property type="entry name" value="At4g02000-like"/>
</dbReference>
<feature type="compositionally biased region" description="Polar residues" evidence="1">
    <location>
        <begin position="193"/>
        <end position="237"/>
    </location>
</feature>
<comment type="caution">
    <text evidence="2">The sequence shown here is derived from an EMBL/GenBank/DDBJ whole genome shotgun (WGS) entry which is preliminary data.</text>
</comment>
<dbReference type="EMBL" id="JAAMPC010000014">
    <property type="protein sequence ID" value="KAG2264538.1"/>
    <property type="molecule type" value="Genomic_DNA"/>
</dbReference>
<feature type="region of interest" description="Disordered" evidence="1">
    <location>
        <begin position="186"/>
        <end position="274"/>
    </location>
</feature>